<dbReference type="InterPro" id="IPR004869">
    <property type="entry name" value="MMPL_dom"/>
</dbReference>
<feature type="transmembrane region" description="Helical" evidence="7">
    <location>
        <begin position="898"/>
        <end position="919"/>
    </location>
</feature>
<dbReference type="GO" id="GO:0005886">
    <property type="term" value="C:plasma membrane"/>
    <property type="evidence" value="ECO:0007669"/>
    <property type="project" value="UniProtKB-SubCell"/>
</dbReference>
<feature type="transmembrane region" description="Helical" evidence="7">
    <location>
        <begin position="207"/>
        <end position="225"/>
    </location>
</feature>
<evidence type="ECO:0000256" key="1">
    <source>
        <dbReference type="ARBA" id="ARBA00004651"/>
    </source>
</evidence>
<evidence type="ECO:0000313" key="10">
    <source>
        <dbReference type="Proteomes" id="UP000093052"/>
    </source>
</evidence>
<keyword evidence="10" id="KW-1185">Reference proteome</keyword>
<dbReference type="PANTHER" id="PTHR33406">
    <property type="entry name" value="MEMBRANE PROTEIN MJ1562-RELATED"/>
    <property type="match status" value="1"/>
</dbReference>
<dbReference type="GeneID" id="56927327"/>
<feature type="transmembrane region" description="Helical" evidence="7">
    <location>
        <begin position="973"/>
        <end position="993"/>
    </location>
</feature>
<dbReference type="RefSeq" id="WP_003248723.1">
    <property type="nucleotide sequence ID" value="NZ_CP012712.1"/>
</dbReference>
<feature type="domain" description="Membrane transport protein MMPL" evidence="8">
    <location>
        <begin position="741"/>
        <end position="1037"/>
    </location>
</feature>
<dbReference type="Proteomes" id="UP000093052">
    <property type="component" value="Chromosome"/>
</dbReference>
<feature type="transmembrane region" description="Helical" evidence="7">
    <location>
        <begin position="999"/>
        <end position="1023"/>
    </location>
</feature>
<dbReference type="InterPro" id="IPR050545">
    <property type="entry name" value="Mycobact_MmpL"/>
</dbReference>
<feature type="domain" description="Membrane transport protein MMPL" evidence="8">
    <location>
        <begin position="47"/>
        <end position="366"/>
    </location>
</feature>
<dbReference type="NCBIfam" id="TIGR03057">
    <property type="entry name" value="xxxLxxG_by_4"/>
    <property type="match status" value="1"/>
</dbReference>
<keyword evidence="5 7" id="KW-1133">Transmembrane helix</keyword>
<organism evidence="9 10">
    <name type="scientific">Parageobacillus thermoglucosidasius</name>
    <name type="common">Geobacillus thermoglucosidasius</name>
    <dbReference type="NCBI Taxonomy" id="1426"/>
    <lineage>
        <taxon>Bacteria</taxon>
        <taxon>Bacillati</taxon>
        <taxon>Bacillota</taxon>
        <taxon>Bacilli</taxon>
        <taxon>Bacillales</taxon>
        <taxon>Anoxybacillaceae</taxon>
        <taxon>Parageobacillus</taxon>
    </lineage>
</organism>
<dbReference type="PANTHER" id="PTHR33406:SF6">
    <property type="entry name" value="MEMBRANE PROTEIN YDGH-RELATED"/>
    <property type="match status" value="1"/>
</dbReference>
<sequence>MRKIIKGKWFILLAWLVAAVVLMVTAPNMADLVREKGQLSVPKGYSSSLAIDILNEMQKKENKENELSTALVFYRKGGLTDNDWKEAQRAIRQLEAQKDKLGITEIISPFTEKELKDQLVSKDGTTILTSVKLERNGRSAKAISKALYKAIDDISVEHYYTGGWLVDEDVVVSSQEGLKKTEGITVVFILVVLLIVFRSFVAPLIPLVTVGMTYLVSQSLVAFLVDQVNFPLSTFTQIFLVAVLFGIGTDYCILLLSRFKEELSQHESIADAIIATYRTAGKTVLFSGIAVMIGFAAIGLSTFKLYQSAAAVAVGVAVLLVALMTLVPFFMATLGPKLFWPAKGNLEHKQSRLWDAAGRFAFARPLIALGIVAVITVPVLATYDGDLSFDSLEEIGDDYASVKAFNIIAKSFNPGEAMPTQIVMKNDEALNSQEYFALIEKISREVEKVDGVDKVRSVTRPTGEPIEQLLVTEQAKSLKNGLGQGKEGIEKISSGLNQASGQLSASAPKLKQATNGIGQLVSGTEQLKAGVGDLQKGLAQIEQGIRSGSLGAGEIKKGLATIRDNAKKLQQGAEQLLQGYEKAGSGLASLADQYERLQSGMNALSQQLSAVSTSLNHIEQTHPELRQDTEYQQTKMVAAGLAKQSQQMAAGFAQLNTALKQVSAGVRQANDSFAQLIGGQKALIDGMAKLIAGLDELQKGMDKAANGQRQVIERLPQLANGLSEVNTGQKQLLQGFSQLDGQMNQLITGLDQSAAGLREVSKGLGTAQSYLSELSASPNEEMTGWYLPKQVLESKEFAKAQDAFMSQDKKIVTFDVIFDENPYSTSALNKIDDIKQAVARAVKDTKLENAKVAVGGVTSIYSDLHAISSADYSRTVVLMLAGITLILMILLRSLIMPMYLILSLILTYYTSMAVTELVFVNGLGYAGLNWAVSFFAFVILIALGIDYSIFLMDRFNEYRDMPVQEAMLISMRNMGTVIISAAVILGGTFAAMYPSGVLSLLQIATIILTGLILYALVVLPLFVPVMVKTFDKANWWPFIK</sequence>
<feature type="transmembrane region" description="Helical" evidence="7">
    <location>
        <begin position="237"/>
        <end position="256"/>
    </location>
</feature>
<comment type="subcellular location">
    <subcellularLocation>
        <location evidence="1">Cell membrane</location>
        <topology evidence="1">Multi-pass membrane protein</topology>
    </subcellularLocation>
</comment>
<dbReference type="SUPFAM" id="SSF58104">
    <property type="entry name" value="Methyl-accepting chemotaxis protein (MCP) signaling domain"/>
    <property type="match status" value="1"/>
</dbReference>
<dbReference type="SUPFAM" id="SSF82866">
    <property type="entry name" value="Multidrug efflux transporter AcrB transmembrane domain"/>
    <property type="match status" value="2"/>
</dbReference>
<dbReference type="EMBL" id="CP016622">
    <property type="protein sequence ID" value="ANZ31837.1"/>
    <property type="molecule type" value="Genomic_DNA"/>
</dbReference>
<evidence type="ECO:0000313" key="9">
    <source>
        <dbReference type="EMBL" id="ANZ31837.1"/>
    </source>
</evidence>
<keyword evidence="3" id="KW-1003">Cell membrane</keyword>
<evidence type="ECO:0000256" key="6">
    <source>
        <dbReference type="ARBA" id="ARBA00023136"/>
    </source>
</evidence>
<feature type="transmembrane region" description="Helical" evidence="7">
    <location>
        <begin position="361"/>
        <end position="381"/>
    </location>
</feature>
<evidence type="ECO:0000256" key="5">
    <source>
        <dbReference type="ARBA" id="ARBA00022989"/>
    </source>
</evidence>
<evidence type="ECO:0000256" key="4">
    <source>
        <dbReference type="ARBA" id="ARBA00022692"/>
    </source>
</evidence>
<keyword evidence="6 7" id="KW-0472">Membrane</keyword>
<comment type="similarity">
    <text evidence="2">Belongs to the resistance-nodulation-cell division (RND) (TC 2.A.6) family. MmpL subfamily.</text>
</comment>
<name>A0AAN0YR09_PARTM</name>
<dbReference type="Gene3D" id="1.20.1640.10">
    <property type="entry name" value="Multidrug efflux transporter AcrB transmembrane domain"/>
    <property type="match status" value="2"/>
</dbReference>
<protein>
    <recommendedName>
        <fullName evidence="8">Membrane transport protein MMPL domain-containing protein</fullName>
    </recommendedName>
</protein>
<dbReference type="Gene3D" id="1.10.287.950">
    <property type="entry name" value="Methyl-accepting chemotaxis protein"/>
    <property type="match status" value="1"/>
</dbReference>
<dbReference type="Pfam" id="PF03176">
    <property type="entry name" value="MMPL"/>
    <property type="match status" value="2"/>
</dbReference>
<evidence type="ECO:0000256" key="2">
    <source>
        <dbReference type="ARBA" id="ARBA00010157"/>
    </source>
</evidence>
<feature type="transmembrane region" description="Helical" evidence="7">
    <location>
        <begin position="872"/>
        <end position="891"/>
    </location>
</feature>
<feature type="transmembrane region" description="Helical" evidence="7">
    <location>
        <begin position="284"/>
        <end position="303"/>
    </location>
</feature>
<feature type="transmembrane region" description="Helical" evidence="7">
    <location>
        <begin position="309"/>
        <end position="340"/>
    </location>
</feature>
<keyword evidence="4 7" id="KW-0812">Transmembrane</keyword>
<feature type="transmembrane region" description="Helical" evidence="7">
    <location>
        <begin position="183"/>
        <end position="200"/>
    </location>
</feature>
<dbReference type="AlphaFoldDB" id="A0AAN0YR09"/>
<gene>
    <name evidence="9" type="ORF">BCV53_18005</name>
</gene>
<proteinExistence type="inferred from homology"/>
<feature type="transmembrane region" description="Helical" evidence="7">
    <location>
        <begin position="931"/>
        <end position="952"/>
    </location>
</feature>
<reference evidence="10" key="1">
    <citation type="journal article" date="2016" name="Genome Announc.">
        <title>Complete Genome Sequence of Geobacillus thermoglucosidasius NCIMB 11955, the Progenitor of a Bioethanol Production Strain.</title>
        <authorList>
            <person name="Sheng L."/>
            <person name="Zhang Y."/>
            <person name="Minton N.P."/>
        </authorList>
    </citation>
    <scope>NUCLEOTIDE SEQUENCE [LARGE SCALE GENOMIC DNA]</scope>
    <source>
        <strain evidence="10">NCIMB 11955</strain>
    </source>
</reference>
<accession>A0AAN0YR09</accession>
<dbReference type="KEGG" id="ptl:AOT13_17945"/>
<evidence type="ECO:0000256" key="7">
    <source>
        <dbReference type="SAM" id="Phobius"/>
    </source>
</evidence>
<dbReference type="InterPro" id="IPR023908">
    <property type="entry name" value="xxxLxxG_rpt"/>
</dbReference>
<evidence type="ECO:0000259" key="8">
    <source>
        <dbReference type="Pfam" id="PF03176"/>
    </source>
</evidence>
<evidence type="ECO:0000256" key="3">
    <source>
        <dbReference type="ARBA" id="ARBA00022475"/>
    </source>
</evidence>